<protein>
    <submittedName>
        <fullName evidence="2">Uncharacterized protein</fullName>
    </submittedName>
</protein>
<dbReference type="AlphaFoldDB" id="A0A195DB11"/>
<dbReference type="EMBL" id="KQ981042">
    <property type="protein sequence ID" value="KYN10056.1"/>
    <property type="molecule type" value="Genomic_DNA"/>
</dbReference>
<keyword evidence="3" id="KW-1185">Reference proteome</keyword>
<dbReference type="PANTHER" id="PTHR34239">
    <property type="entry name" value="APPLE DOMAIN-CONTAINING PROTEIN"/>
    <property type="match status" value="1"/>
</dbReference>
<evidence type="ECO:0000256" key="1">
    <source>
        <dbReference type="SAM" id="MobiDB-lite"/>
    </source>
</evidence>
<dbReference type="STRING" id="471704.A0A195DB11"/>
<gene>
    <name evidence="2" type="ORF">ALC57_17745</name>
</gene>
<evidence type="ECO:0000313" key="3">
    <source>
        <dbReference type="Proteomes" id="UP000078492"/>
    </source>
</evidence>
<feature type="compositionally biased region" description="Polar residues" evidence="1">
    <location>
        <begin position="208"/>
        <end position="218"/>
    </location>
</feature>
<sequence length="238" mass="26007">MEILECPSVSGESPHPDDFIKNLFGAQSQSHMTSSWLPVVLEAAKSVVRTGLSEDLKKVLLVKYNPGGEISFLAPPKINKEVLPNLSATVITRDKHQSQSQLEVGASLNALASGFSELSNLELLQTSSERRAAISKIAEGIRLLADHHFGLSKTRRAFIVPSLNFLGKAASDSAALDELLFGNNFTEEINAAQTIEKVANRMAKKKQQSTQRMQPSTGQQQKQQKNQPFRIAQSAPKT</sequence>
<dbReference type="Proteomes" id="UP000078492">
    <property type="component" value="Unassembled WGS sequence"/>
</dbReference>
<evidence type="ECO:0000313" key="2">
    <source>
        <dbReference type="EMBL" id="KYN10056.1"/>
    </source>
</evidence>
<feature type="region of interest" description="Disordered" evidence="1">
    <location>
        <begin position="200"/>
        <end position="238"/>
    </location>
</feature>
<organism evidence="2 3">
    <name type="scientific">Trachymyrmex cornetzi</name>
    <dbReference type="NCBI Taxonomy" id="471704"/>
    <lineage>
        <taxon>Eukaryota</taxon>
        <taxon>Metazoa</taxon>
        <taxon>Ecdysozoa</taxon>
        <taxon>Arthropoda</taxon>
        <taxon>Hexapoda</taxon>
        <taxon>Insecta</taxon>
        <taxon>Pterygota</taxon>
        <taxon>Neoptera</taxon>
        <taxon>Endopterygota</taxon>
        <taxon>Hymenoptera</taxon>
        <taxon>Apocrita</taxon>
        <taxon>Aculeata</taxon>
        <taxon>Formicoidea</taxon>
        <taxon>Formicidae</taxon>
        <taxon>Myrmicinae</taxon>
        <taxon>Trachymyrmex</taxon>
    </lineage>
</organism>
<proteinExistence type="predicted"/>
<reference evidence="2 3" key="1">
    <citation type="submission" date="2015-09" db="EMBL/GenBank/DDBJ databases">
        <title>Trachymyrmex cornetzi WGS genome.</title>
        <authorList>
            <person name="Nygaard S."/>
            <person name="Hu H."/>
            <person name="Boomsma J."/>
            <person name="Zhang G."/>
        </authorList>
    </citation>
    <scope>NUCLEOTIDE SEQUENCE [LARGE SCALE GENOMIC DNA]</scope>
    <source>
        <strain evidence="2">Tcor2-1</strain>
        <tissue evidence="2">Whole body</tissue>
    </source>
</reference>
<dbReference type="PANTHER" id="PTHR34239:SF2">
    <property type="entry name" value="TRANSPOSABLE ELEMENT P TRANSPOSASE_THAP9 CONSERVED DOMAIN-CONTAINING PROTEIN"/>
    <property type="match status" value="1"/>
</dbReference>
<accession>A0A195DB11</accession>
<name>A0A195DB11_9HYME</name>